<dbReference type="PANTHER" id="PTHR16291">
    <property type="entry name" value="NUCLEAR CAP-BINDING PROTEIN SUBUNIT 3"/>
    <property type="match status" value="1"/>
</dbReference>
<evidence type="ECO:0000313" key="2">
    <source>
        <dbReference type="EMBL" id="CAJ1409170.1"/>
    </source>
</evidence>
<dbReference type="PANTHER" id="PTHR16291:SF0">
    <property type="entry name" value="NUCLEAR CAP-BINDING PROTEIN SUBUNIT 3"/>
    <property type="match status" value="1"/>
</dbReference>
<dbReference type="AlphaFoldDB" id="A0AA36JP76"/>
<accession>A0AA36JP76</accession>
<dbReference type="Gene3D" id="3.30.70.330">
    <property type="match status" value="1"/>
</dbReference>
<gene>
    <name evidence="2" type="ORF">EVOR1521_LOCUS30341</name>
</gene>
<name>A0AA36JP76_9DINO</name>
<keyword evidence="3" id="KW-1185">Reference proteome</keyword>
<dbReference type="InterPro" id="IPR012677">
    <property type="entry name" value="Nucleotide-bd_a/b_plait_sf"/>
</dbReference>
<feature type="compositionally biased region" description="Basic and acidic residues" evidence="1">
    <location>
        <begin position="188"/>
        <end position="199"/>
    </location>
</feature>
<proteinExistence type="predicted"/>
<comment type="caution">
    <text evidence="2">The sequence shown here is derived from an EMBL/GenBank/DDBJ whole genome shotgun (WGS) entry which is preliminary data.</text>
</comment>
<protein>
    <submittedName>
        <fullName evidence="2">Uncharacterized protein</fullName>
    </submittedName>
</protein>
<dbReference type="SUPFAM" id="SSF54928">
    <property type="entry name" value="RNA-binding domain, RBD"/>
    <property type="match status" value="1"/>
</dbReference>
<feature type="region of interest" description="Disordered" evidence="1">
    <location>
        <begin position="1"/>
        <end position="38"/>
    </location>
</feature>
<feature type="compositionally biased region" description="Basic and acidic residues" evidence="1">
    <location>
        <begin position="210"/>
        <end position="241"/>
    </location>
</feature>
<dbReference type="Proteomes" id="UP001178507">
    <property type="component" value="Unassembled WGS sequence"/>
</dbReference>
<dbReference type="Pfam" id="PF10309">
    <property type="entry name" value="NCBP3"/>
    <property type="match status" value="1"/>
</dbReference>
<dbReference type="EMBL" id="CAUJNA010003756">
    <property type="protein sequence ID" value="CAJ1409170.1"/>
    <property type="molecule type" value="Genomic_DNA"/>
</dbReference>
<evidence type="ECO:0000256" key="1">
    <source>
        <dbReference type="SAM" id="MobiDB-lite"/>
    </source>
</evidence>
<feature type="compositionally biased region" description="Low complexity" evidence="1">
    <location>
        <begin position="242"/>
        <end position="262"/>
    </location>
</feature>
<feature type="compositionally biased region" description="Acidic residues" evidence="1">
    <location>
        <begin position="7"/>
        <end position="20"/>
    </location>
</feature>
<organism evidence="2 3">
    <name type="scientific">Effrenium voratum</name>
    <dbReference type="NCBI Taxonomy" id="2562239"/>
    <lineage>
        <taxon>Eukaryota</taxon>
        <taxon>Sar</taxon>
        <taxon>Alveolata</taxon>
        <taxon>Dinophyceae</taxon>
        <taxon>Suessiales</taxon>
        <taxon>Symbiodiniaceae</taxon>
        <taxon>Effrenium</taxon>
    </lineage>
</organism>
<dbReference type="GO" id="GO:0003729">
    <property type="term" value="F:mRNA binding"/>
    <property type="evidence" value="ECO:0007669"/>
    <property type="project" value="InterPro"/>
</dbReference>
<dbReference type="InterPro" id="IPR019416">
    <property type="entry name" value="NCBP3"/>
</dbReference>
<feature type="region of interest" description="Disordered" evidence="1">
    <location>
        <begin position="158"/>
        <end position="269"/>
    </location>
</feature>
<evidence type="ECO:0000313" key="3">
    <source>
        <dbReference type="Proteomes" id="UP001178507"/>
    </source>
</evidence>
<dbReference type="InterPro" id="IPR035979">
    <property type="entry name" value="RBD_domain_sf"/>
</dbReference>
<dbReference type="GO" id="GO:0005634">
    <property type="term" value="C:nucleus"/>
    <property type="evidence" value="ECO:0007669"/>
    <property type="project" value="TreeGrafter"/>
</dbReference>
<sequence length="269" mass="29746">MRVEQVSSEEEEEEEEDAEEVPPLARAQPSEPRLEVEPGANVRENAVHVYGLDFLKTSHMEEIFSQFGHKYVEWINESSANIIFKNAEGAKKALEALSFPKTEDEPWRRTPDILVGEGVPPIFLQMRLATVKDHKQAKRSVPKAMSPMHYAQVFYKNQAQGARGRPRPNSAKAKPKAGTKRLQVTPEESQKRQKRGERFGDDEEVIVVGEAKKGADKAAAEEEKATEEPKESTEAPEKESTEAPAAEAPAEQAPAAEAPAEAPAEDAPK</sequence>
<dbReference type="GO" id="GO:0000340">
    <property type="term" value="F:RNA 7-methylguanosine cap binding"/>
    <property type="evidence" value="ECO:0007669"/>
    <property type="project" value="InterPro"/>
</dbReference>
<reference evidence="2" key="1">
    <citation type="submission" date="2023-08" db="EMBL/GenBank/DDBJ databases">
        <authorList>
            <person name="Chen Y."/>
            <person name="Shah S."/>
            <person name="Dougan E. K."/>
            <person name="Thang M."/>
            <person name="Chan C."/>
        </authorList>
    </citation>
    <scope>NUCLEOTIDE SEQUENCE</scope>
</reference>